<keyword evidence="1" id="KW-0812">Transmembrane</keyword>
<organism evidence="2 3">
    <name type="scientific">Novosphingobium anseongense</name>
    <dbReference type="NCBI Taxonomy" id="3133436"/>
    <lineage>
        <taxon>Bacteria</taxon>
        <taxon>Pseudomonadati</taxon>
        <taxon>Pseudomonadota</taxon>
        <taxon>Alphaproteobacteria</taxon>
        <taxon>Sphingomonadales</taxon>
        <taxon>Sphingomonadaceae</taxon>
        <taxon>Novosphingobium</taxon>
    </lineage>
</organism>
<feature type="transmembrane region" description="Helical" evidence="1">
    <location>
        <begin position="87"/>
        <end position="112"/>
    </location>
</feature>
<dbReference type="RefSeq" id="WP_339585728.1">
    <property type="nucleotide sequence ID" value="NZ_JBBHJZ010000001.1"/>
</dbReference>
<evidence type="ECO:0000313" key="2">
    <source>
        <dbReference type="EMBL" id="MEJ5975797.1"/>
    </source>
</evidence>
<accession>A0ABU8RRZ4</accession>
<name>A0ABU8RRZ4_9SPHN</name>
<keyword evidence="3" id="KW-1185">Reference proteome</keyword>
<comment type="caution">
    <text evidence="2">The sequence shown here is derived from an EMBL/GenBank/DDBJ whole genome shotgun (WGS) entry which is preliminary data.</text>
</comment>
<proteinExistence type="predicted"/>
<feature type="transmembrane region" description="Helical" evidence="1">
    <location>
        <begin position="56"/>
        <end position="81"/>
    </location>
</feature>
<gene>
    <name evidence="2" type="ORF">WG901_04075</name>
</gene>
<keyword evidence="1" id="KW-0472">Membrane</keyword>
<keyword evidence="1" id="KW-1133">Transmembrane helix</keyword>
<dbReference type="EMBL" id="JBBHJZ010000001">
    <property type="protein sequence ID" value="MEJ5975797.1"/>
    <property type="molecule type" value="Genomic_DNA"/>
</dbReference>
<protein>
    <submittedName>
        <fullName evidence="2">Phage holin family protein</fullName>
    </submittedName>
</protein>
<dbReference type="Proteomes" id="UP001361239">
    <property type="component" value="Unassembled WGS sequence"/>
</dbReference>
<reference evidence="2 3" key="1">
    <citation type="submission" date="2024-03" db="EMBL/GenBank/DDBJ databases">
        <authorList>
            <person name="Jo J.-H."/>
        </authorList>
    </citation>
    <scope>NUCLEOTIDE SEQUENCE [LARGE SCALE GENOMIC DNA]</scope>
    <source>
        <strain evidence="2 3">PS1R-30</strain>
    </source>
</reference>
<sequence>MSNEEEQPPLAGGEAARHRPLEDDLRTLVDRGLAFAQAEAALQQARAGYAVGRIKWIALLGGLALVLAFFALVALTVGLVFGLTPLIGALGATAVVFAGLLIAAGIVAAIAAGQWRSMVATLSNRSDG</sequence>
<evidence type="ECO:0000256" key="1">
    <source>
        <dbReference type="SAM" id="Phobius"/>
    </source>
</evidence>
<evidence type="ECO:0000313" key="3">
    <source>
        <dbReference type="Proteomes" id="UP001361239"/>
    </source>
</evidence>